<dbReference type="PROSITE" id="PS50887">
    <property type="entry name" value="GGDEF"/>
    <property type="match status" value="1"/>
</dbReference>
<dbReference type="InterPro" id="IPR029016">
    <property type="entry name" value="GAF-like_dom_sf"/>
</dbReference>
<dbReference type="RefSeq" id="WP_306390022.1">
    <property type="nucleotide sequence ID" value="NZ_JAVCAP010000021.1"/>
</dbReference>
<dbReference type="NCBIfam" id="TIGR00254">
    <property type="entry name" value="GGDEF"/>
    <property type="match status" value="1"/>
</dbReference>
<dbReference type="EC" id="2.7.7.65" evidence="2"/>
<comment type="caution">
    <text evidence="2">The sequence shown here is derived from an EMBL/GenBank/DDBJ whole genome shotgun (WGS) entry which is preliminary data.</text>
</comment>
<organism evidence="2 3">
    <name type="scientific">Methylophilus aquaticus</name>
    <dbReference type="NCBI Taxonomy" id="1971610"/>
    <lineage>
        <taxon>Bacteria</taxon>
        <taxon>Pseudomonadati</taxon>
        <taxon>Pseudomonadota</taxon>
        <taxon>Betaproteobacteria</taxon>
        <taxon>Nitrosomonadales</taxon>
        <taxon>Methylophilaceae</taxon>
        <taxon>Methylophilus</taxon>
    </lineage>
</organism>
<dbReference type="Gene3D" id="3.30.450.40">
    <property type="match status" value="1"/>
</dbReference>
<dbReference type="PANTHER" id="PTHR43102">
    <property type="entry name" value="SLR1143 PROTEIN"/>
    <property type="match status" value="1"/>
</dbReference>
<dbReference type="Gene3D" id="3.30.70.270">
    <property type="match status" value="1"/>
</dbReference>
<keyword evidence="2" id="KW-0548">Nucleotidyltransferase</keyword>
<dbReference type="CDD" id="cd01949">
    <property type="entry name" value="GGDEF"/>
    <property type="match status" value="1"/>
</dbReference>
<dbReference type="InterPro" id="IPR000160">
    <property type="entry name" value="GGDEF_dom"/>
</dbReference>
<keyword evidence="3" id="KW-1185">Reference proteome</keyword>
<gene>
    <name evidence="2" type="ORF">Q9291_10615</name>
</gene>
<keyword evidence="2" id="KW-0808">Transferase</keyword>
<dbReference type="SMART" id="SM00065">
    <property type="entry name" value="GAF"/>
    <property type="match status" value="1"/>
</dbReference>
<dbReference type="SMART" id="SM00267">
    <property type="entry name" value="GGDEF"/>
    <property type="match status" value="1"/>
</dbReference>
<name>A0ABT9JVY3_9PROT</name>
<dbReference type="SUPFAM" id="SSF55073">
    <property type="entry name" value="Nucleotide cyclase"/>
    <property type="match status" value="1"/>
</dbReference>
<dbReference type="InterPro" id="IPR029787">
    <property type="entry name" value="Nucleotide_cyclase"/>
</dbReference>
<dbReference type="InterPro" id="IPR043128">
    <property type="entry name" value="Rev_trsase/Diguanyl_cyclase"/>
</dbReference>
<feature type="domain" description="GGDEF" evidence="1">
    <location>
        <begin position="194"/>
        <end position="320"/>
    </location>
</feature>
<dbReference type="Pfam" id="PF00990">
    <property type="entry name" value="GGDEF"/>
    <property type="match status" value="1"/>
</dbReference>
<proteinExistence type="predicted"/>
<dbReference type="GO" id="GO:0052621">
    <property type="term" value="F:diguanylate cyclase activity"/>
    <property type="evidence" value="ECO:0007669"/>
    <property type="project" value="UniProtKB-EC"/>
</dbReference>
<evidence type="ECO:0000313" key="2">
    <source>
        <dbReference type="EMBL" id="MDP8568301.1"/>
    </source>
</evidence>
<protein>
    <submittedName>
        <fullName evidence="2">Sensor domain-containing diguanylate cyclase</fullName>
        <ecNumber evidence="2">2.7.7.65</ecNumber>
    </submittedName>
</protein>
<dbReference type="Pfam" id="PF01590">
    <property type="entry name" value="GAF"/>
    <property type="match status" value="1"/>
</dbReference>
<accession>A0ABT9JVY3</accession>
<dbReference type="EMBL" id="JAVCAP010000021">
    <property type="protein sequence ID" value="MDP8568301.1"/>
    <property type="molecule type" value="Genomic_DNA"/>
</dbReference>
<dbReference type="InterPro" id="IPR003018">
    <property type="entry name" value="GAF"/>
</dbReference>
<dbReference type="Proteomes" id="UP001225906">
    <property type="component" value="Unassembled WGS sequence"/>
</dbReference>
<evidence type="ECO:0000259" key="1">
    <source>
        <dbReference type="PROSITE" id="PS50887"/>
    </source>
</evidence>
<dbReference type="PANTHER" id="PTHR43102:SF2">
    <property type="entry name" value="GAF DOMAIN-CONTAINING PROTEIN"/>
    <property type="match status" value="1"/>
</dbReference>
<reference evidence="3" key="1">
    <citation type="journal article" date="2019" name="Int. J. Syst. Evol. Microbiol.">
        <title>The Global Catalogue of Microorganisms (GCM) 10K type strain sequencing project: providing services to taxonomists for standard genome sequencing and annotation.</title>
        <authorList>
            <consortium name="The Broad Institute Genomics Platform"/>
            <consortium name="The Broad Institute Genome Sequencing Center for Infectious Disease"/>
            <person name="Wu L."/>
            <person name="Ma J."/>
        </authorList>
    </citation>
    <scope>NUCLEOTIDE SEQUENCE [LARGE SCALE GENOMIC DNA]</scope>
    <source>
        <strain evidence="3">VKM B-3159</strain>
    </source>
</reference>
<dbReference type="SUPFAM" id="SSF55781">
    <property type="entry name" value="GAF domain-like"/>
    <property type="match status" value="1"/>
</dbReference>
<sequence>MQRPEIPENEKSRLHALRSLDILDTCSEERFDRLTRIAMRMFNVPVALVSLVDENRQWFKSGMGLSVGETARDISFCGHAILGDDTLVIPDTLADVRFSDNPLVTGKPHIRFYAGRPICTMQGFKIGTLCLIDHQPRVFNSQDLQDLNDLAQMVEGELTAIELAAIDELTQLSNRRSFIMLAEKYLSYFTRHHIPATLIFMDLNQFKTINDTYGHDEGDRALQTFAQAMKKIGRNSDIFARLGGDEFVILLANTTIKEADIYIQRLSHRLITLKAEKEQPYDILFAPGVVEFKPEQPENIEQLIMAGDTVMYQLKKSMPC</sequence>
<evidence type="ECO:0000313" key="3">
    <source>
        <dbReference type="Proteomes" id="UP001225906"/>
    </source>
</evidence>